<organism evidence="7 8">
    <name type="scientific">Prauserella salsuginis</name>
    <dbReference type="NCBI Taxonomy" id="387889"/>
    <lineage>
        <taxon>Bacteria</taxon>
        <taxon>Bacillati</taxon>
        <taxon>Actinomycetota</taxon>
        <taxon>Actinomycetes</taxon>
        <taxon>Pseudonocardiales</taxon>
        <taxon>Pseudonocardiaceae</taxon>
        <taxon>Prauserella</taxon>
        <taxon>Prauserella salsuginis group</taxon>
    </lineage>
</organism>
<evidence type="ECO:0000313" key="8">
    <source>
        <dbReference type="Proteomes" id="UP001598673"/>
    </source>
</evidence>
<dbReference type="RefSeq" id="WP_258937648.1">
    <property type="nucleotide sequence ID" value="NZ_JANBBF010000012.1"/>
</dbReference>
<accession>A0ABW6G107</accession>
<keyword evidence="2" id="KW-1003">Cell membrane</keyword>
<feature type="transmembrane region" description="Helical" evidence="6">
    <location>
        <begin position="365"/>
        <end position="392"/>
    </location>
</feature>
<feature type="transmembrane region" description="Helical" evidence="6">
    <location>
        <begin position="404"/>
        <end position="422"/>
    </location>
</feature>
<keyword evidence="4 6" id="KW-1133">Transmembrane helix</keyword>
<evidence type="ECO:0000256" key="5">
    <source>
        <dbReference type="ARBA" id="ARBA00023136"/>
    </source>
</evidence>
<dbReference type="InterPro" id="IPR050367">
    <property type="entry name" value="APC_superfamily"/>
</dbReference>
<proteinExistence type="predicted"/>
<protein>
    <submittedName>
        <fullName evidence="7">APC family permease</fullName>
    </submittedName>
</protein>
<comment type="caution">
    <text evidence="7">The sequence shown here is derived from an EMBL/GenBank/DDBJ whole genome shotgun (WGS) entry which is preliminary data.</text>
</comment>
<keyword evidence="5 6" id="KW-0472">Membrane</keyword>
<evidence type="ECO:0000313" key="7">
    <source>
        <dbReference type="EMBL" id="MFD6792875.1"/>
    </source>
</evidence>
<feature type="transmembrane region" description="Helical" evidence="6">
    <location>
        <begin position="288"/>
        <end position="309"/>
    </location>
</feature>
<reference evidence="7 8" key="1">
    <citation type="submission" date="2024-09" db="EMBL/GenBank/DDBJ databases">
        <title>The Natural Products Discovery Center: Release of the First 8490 Sequenced Strains for Exploring Actinobacteria Biosynthetic Diversity.</title>
        <authorList>
            <person name="Kalkreuter E."/>
            <person name="Kautsar S.A."/>
            <person name="Yang D."/>
            <person name="Bader C.D."/>
            <person name="Teijaro C.N."/>
            <person name="Fluegel L."/>
            <person name="Davis C.M."/>
            <person name="Simpson J.R."/>
            <person name="Lauterbach L."/>
            <person name="Steele A.D."/>
            <person name="Gui C."/>
            <person name="Meng S."/>
            <person name="Li G."/>
            <person name="Viehrig K."/>
            <person name="Ye F."/>
            <person name="Su P."/>
            <person name="Kiefer A.F."/>
            <person name="Nichols A."/>
            <person name="Cepeda A.J."/>
            <person name="Yan W."/>
            <person name="Fan B."/>
            <person name="Jiang Y."/>
            <person name="Adhikari A."/>
            <person name="Zheng C.-J."/>
            <person name="Schuster L."/>
            <person name="Cowan T.M."/>
            <person name="Smanski M.J."/>
            <person name="Chevrette M.G."/>
            <person name="De Carvalho L.P.S."/>
            <person name="Shen B."/>
        </authorList>
    </citation>
    <scope>NUCLEOTIDE SEQUENCE [LARGE SCALE GENOMIC DNA]</scope>
    <source>
        <strain evidence="7 8">NPDC060353</strain>
    </source>
</reference>
<evidence type="ECO:0000256" key="2">
    <source>
        <dbReference type="ARBA" id="ARBA00022475"/>
    </source>
</evidence>
<comment type="subcellular location">
    <subcellularLocation>
        <location evidence="1">Cell membrane</location>
        <topology evidence="1">Multi-pass membrane protein</topology>
    </subcellularLocation>
</comment>
<evidence type="ECO:0000256" key="1">
    <source>
        <dbReference type="ARBA" id="ARBA00004651"/>
    </source>
</evidence>
<dbReference type="Gene3D" id="1.20.1740.10">
    <property type="entry name" value="Amino acid/polyamine transporter I"/>
    <property type="match status" value="1"/>
</dbReference>
<dbReference type="PIRSF" id="PIRSF006060">
    <property type="entry name" value="AA_transporter"/>
    <property type="match status" value="1"/>
</dbReference>
<feature type="transmembrane region" description="Helical" evidence="6">
    <location>
        <begin position="201"/>
        <end position="222"/>
    </location>
</feature>
<dbReference type="PANTHER" id="PTHR42770">
    <property type="entry name" value="AMINO ACID TRANSPORTER-RELATED"/>
    <property type="match status" value="1"/>
</dbReference>
<keyword evidence="3 6" id="KW-0812">Transmembrane</keyword>
<gene>
    <name evidence="7" type="ORF">ACFWGY_06025</name>
</gene>
<name>A0ABW6G107_9PSEU</name>
<feature type="transmembrane region" description="Helical" evidence="6">
    <location>
        <begin position="234"/>
        <end position="254"/>
    </location>
</feature>
<dbReference type="EMBL" id="JBHXCV010000003">
    <property type="protein sequence ID" value="MFD6792875.1"/>
    <property type="molecule type" value="Genomic_DNA"/>
</dbReference>
<feature type="transmembrane region" description="Helical" evidence="6">
    <location>
        <begin position="130"/>
        <end position="148"/>
    </location>
</feature>
<dbReference type="InterPro" id="IPR002293">
    <property type="entry name" value="AA/rel_permease1"/>
</dbReference>
<feature type="transmembrane region" description="Helical" evidence="6">
    <location>
        <begin position="16"/>
        <end position="40"/>
    </location>
</feature>
<evidence type="ECO:0000256" key="6">
    <source>
        <dbReference type="SAM" id="Phobius"/>
    </source>
</evidence>
<dbReference type="Proteomes" id="UP001598673">
    <property type="component" value="Unassembled WGS sequence"/>
</dbReference>
<feature type="transmembrane region" description="Helical" evidence="6">
    <location>
        <begin position="46"/>
        <end position="69"/>
    </location>
</feature>
<feature type="transmembrane region" description="Helical" evidence="6">
    <location>
        <begin position="157"/>
        <end position="181"/>
    </location>
</feature>
<feature type="transmembrane region" description="Helical" evidence="6">
    <location>
        <begin position="90"/>
        <end position="110"/>
    </location>
</feature>
<keyword evidence="8" id="KW-1185">Reference proteome</keyword>
<feature type="transmembrane region" description="Helical" evidence="6">
    <location>
        <begin position="442"/>
        <end position="464"/>
    </location>
</feature>
<dbReference type="PANTHER" id="PTHR42770:SF16">
    <property type="entry name" value="AMINO ACID PERMEASE"/>
    <property type="match status" value="1"/>
</dbReference>
<evidence type="ECO:0000256" key="3">
    <source>
        <dbReference type="ARBA" id="ARBA00022692"/>
    </source>
</evidence>
<feature type="transmembrane region" description="Helical" evidence="6">
    <location>
        <begin position="341"/>
        <end position="359"/>
    </location>
</feature>
<evidence type="ECO:0000256" key="4">
    <source>
        <dbReference type="ARBA" id="ARBA00022989"/>
    </source>
</evidence>
<sequence length="482" mass="50286">MSVQGEDRLSGTLGPYAVTFMVIACAAPLTVVGGIMPIGFLAGNGAGLPVMFLVATGILLLFSVGLMAMSKRLPHAGAFFTYISHGLGRVPGVAAAYLAVLCYTTIQVAVFSYFGATVRSSIVLLGGPDVPWWIVTLACVAVVAVLGYRHIELSSRVLLVALIAEMATVLALAASIMMTGGAEGLSLSPFSLENILSGSPALALMFAIAGFIGFESTVVYRSEVRDPDRTIPRATYGSALVIGIFYALAAWAIVMGVGQSRLTEVVGADPATLVARVTDRYLGQVGSAAVGALLIASMFAAVLSLHNVLTRYFHSMSRARLLPPGIGEVHPRHRSPHRASLLQIGIATVVIVLDTVAGLEPETVFTWFAGIGTLSIVVLMTVTCLAVVTFFARTAIPANPWEGYVAPLAGLVGLGVAAWLIGSNFPLLVGDVDAAGNPTWGAVSYVLLAVVILAPALGMVQALLARSRNPEAFTLITQKLDH</sequence>
<dbReference type="Pfam" id="PF13520">
    <property type="entry name" value="AA_permease_2"/>
    <property type="match status" value="1"/>
</dbReference>